<evidence type="ECO:0000313" key="4">
    <source>
        <dbReference type="Proteomes" id="UP000198430"/>
    </source>
</evidence>
<dbReference type="Proteomes" id="UP000198430">
    <property type="component" value="Unassembled WGS sequence"/>
</dbReference>
<keyword evidence="4" id="KW-1185">Reference proteome</keyword>
<accession>A0A1Z5IS87</accession>
<reference evidence="3 4" key="1">
    <citation type="submission" date="2015-11" db="EMBL/GenBank/DDBJ databases">
        <title>Draft genome sequences of new species of the genus Lactobacillus isolated from orchardgrass silage.</title>
        <authorList>
            <person name="Tohno M."/>
            <person name="Tanizawa Y."/>
            <person name="Arita M."/>
        </authorList>
    </citation>
    <scope>NUCLEOTIDE SEQUENCE [LARGE SCALE GENOMIC DNA]</scope>
    <source>
        <strain evidence="3 4">IWT140</strain>
    </source>
</reference>
<keyword evidence="1" id="KW-0238">DNA-binding</keyword>
<comment type="caution">
    <text evidence="3">The sequence shown here is derived from an EMBL/GenBank/DDBJ whole genome shotgun (WGS) entry which is preliminary data.</text>
</comment>
<protein>
    <submittedName>
        <fullName evidence="3">TetR family transcriptional regulator</fullName>
    </submittedName>
</protein>
<dbReference type="Gene3D" id="1.10.357.10">
    <property type="entry name" value="Tetracycline Repressor, domain 2"/>
    <property type="match status" value="1"/>
</dbReference>
<dbReference type="AlphaFoldDB" id="A0A1Z5IS87"/>
<dbReference type="GO" id="GO:0003677">
    <property type="term" value="F:DNA binding"/>
    <property type="evidence" value="ECO:0007669"/>
    <property type="project" value="UniProtKB-KW"/>
</dbReference>
<dbReference type="RefSeq" id="WP_089089582.1">
    <property type="nucleotide sequence ID" value="NZ_BCMH01000025.1"/>
</dbReference>
<sequence>MTKEKTFSKNQFIAVSKALFATQGYTGTTTREIIQQVGGAAKGLLYYYFPKGKREILGCIIKQNGLEKLGNLKVNFSQLTTKNELEKALMASFEEICAVFQAQANYQLFVIVIRERLLLTNQEVSLVTQPWQDLGNRLGAALNTCQASHELGEQACRSLGQVIVSIFQKAIYDTLLIRNNRQLTEQTHHQVQQQLHYLLELD</sequence>
<dbReference type="InterPro" id="IPR009057">
    <property type="entry name" value="Homeodomain-like_sf"/>
</dbReference>
<dbReference type="SUPFAM" id="SSF46689">
    <property type="entry name" value="Homeodomain-like"/>
    <property type="match status" value="1"/>
</dbReference>
<gene>
    <name evidence="3" type="primary">tetR_21</name>
    <name evidence="3" type="ORF">IWT140_02276</name>
</gene>
<dbReference type="Pfam" id="PF00440">
    <property type="entry name" value="TetR_N"/>
    <property type="match status" value="1"/>
</dbReference>
<dbReference type="EMBL" id="BCMH01000025">
    <property type="protein sequence ID" value="GAX04633.1"/>
    <property type="molecule type" value="Genomic_DNA"/>
</dbReference>
<dbReference type="InterPro" id="IPR001647">
    <property type="entry name" value="HTH_TetR"/>
</dbReference>
<proteinExistence type="predicted"/>
<evidence type="ECO:0000259" key="2">
    <source>
        <dbReference type="Pfam" id="PF00440"/>
    </source>
</evidence>
<organism evidence="3 4">
    <name type="scientific">Secundilactobacillus pentosiphilus</name>
    <dbReference type="NCBI Taxonomy" id="1714682"/>
    <lineage>
        <taxon>Bacteria</taxon>
        <taxon>Bacillati</taxon>
        <taxon>Bacillota</taxon>
        <taxon>Bacilli</taxon>
        <taxon>Lactobacillales</taxon>
        <taxon>Lactobacillaceae</taxon>
        <taxon>Secundilactobacillus</taxon>
    </lineage>
</organism>
<feature type="domain" description="HTH tetR-type" evidence="2">
    <location>
        <begin position="13"/>
        <end position="57"/>
    </location>
</feature>
<evidence type="ECO:0000256" key="1">
    <source>
        <dbReference type="ARBA" id="ARBA00023125"/>
    </source>
</evidence>
<evidence type="ECO:0000313" key="3">
    <source>
        <dbReference type="EMBL" id="GAX04633.1"/>
    </source>
</evidence>
<name>A0A1Z5IS87_9LACO</name>